<dbReference type="InterPro" id="IPR015943">
    <property type="entry name" value="WD40/YVTN_repeat-like_dom_sf"/>
</dbReference>
<sequence>MASSSKQLGAAENKSILTPVMTLEGHGLWKYSLQDPEEYKHISCISYFSDGKQMISGSGDKTIRQWDLRDGKEIEEAREVCEHGIVSVRISRDGRWVVTASNEELKVSEVQTGIVRTFHTGRITCIDISADSTLLASGSYNGTARIWNLHTGKLVSGPFKFSDDIPGLRELGLSKDSRKLAMVQISDRAHFHCLQVWDVQAQKLVVQKSIPSISESTFPILWTTKHETIVTIFQDDLTTIHEFDASTLKAVGAPFQHTYRIISLAFSSDCVLLASSSYDNTIKLWTFESRQLLASFDVEFPRTLVISPDSCQLAYTTFCDTKIYICNIPANILTTIELAEELQPSPSKSGRLSHSVLLDVRGSALSFIFITLSFITV</sequence>
<gene>
    <name evidence="4" type="ORF">HD556DRAFT_860996</name>
</gene>
<dbReference type="RefSeq" id="XP_041155717.1">
    <property type="nucleotide sequence ID" value="XM_041311857.1"/>
</dbReference>
<evidence type="ECO:0000313" key="4">
    <source>
        <dbReference type="EMBL" id="KAG1788489.1"/>
    </source>
</evidence>
<dbReference type="InterPro" id="IPR019775">
    <property type="entry name" value="WD40_repeat_CS"/>
</dbReference>
<protein>
    <submittedName>
        <fullName evidence="4">WD40-repeat-containing domain protein</fullName>
    </submittedName>
</protein>
<dbReference type="Pfam" id="PF00400">
    <property type="entry name" value="WD40"/>
    <property type="match status" value="3"/>
</dbReference>
<dbReference type="SUPFAM" id="SSF50978">
    <property type="entry name" value="WD40 repeat-like"/>
    <property type="match status" value="1"/>
</dbReference>
<dbReference type="PROSITE" id="PS50082">
    <property type="entry name" value="WD_REPEATS_2"/>
    <property type="match status" value="3"/>
</dbReference>
<feature type="repeat" description="WD" evidence="3">
    <location>
        <begin position="42"/>
        <end position="76"/>
    </location>
</feature>
<dbReference type="InterPro" id="IPR036322">
    <property type="entry name" value="WD40_repeat_dom_sf"/>
</dbReference>
<name>A0A9P7DD36_9AGAM</name>
<dbReference type="InterPro" id="IPR001680">
    <property type="entry name" value="WD40_rpt"/>
</dbReference>
<dbReference type="EMBL" id="JABBWE010000068">
    <property type="protein sequence ID" value="KAG1788489.1"/>
    <property type="molecule type" value="Genomic_DNA"/>
</dbReference>
<dbReference type="PANTHER" id="PTHR19879:SF9">
    <property type="entry name" value="TRANSCRIPTION INITIATION FACTOR TFIID SUBUNIT 5"/>
    <property type="match status" value="1"/>
</dbReference>
<evidence type="ECO:0000256" key="2">
    <source>
        <dbReference type="ARBA" id="ARBA00022737"/>
    </source>
</evidence>
<keyword evidence="1 3" id="KW-0853">WD repeat</keyword>
<dbReference type="SMART" id="SM00320">
    <property type="entry name" value="WD40"/>
    <property type="match status" value="5"/>
</dbReference>
<dbReference type="InterPro" id="IPR020472">
    <property type="entry name" value="WD40_PAC1"/>
</dbReference>
<accession>A0A9P7DD36</accession>
<dbReference type="PROSITE" id="PS50294">
    <property type="entry name" value="WD_REPEATS_REGION"/>
    <property type="match status" value="2"/>
</dbReference>
<dbReference type="PANTHER" id="PTHR19879">
    <property type="entry name" value="TRANSCRIPTION INITIATION FACTOR TFIID"/>
    <property type="match status" value="1"/>
</dbReference>
<reference evidence="4" key="1">
    <citation type="journal article" date="2020" name="New Phytol.">
        <title>Comparative genomics reveals dynamic genome evolution in host specialist ectomycorrhizal fungi.</title>
        <authorList>
            <person name="Lofgren L.A."/>
            <person name="Nguyen N.H."/>
            <person name="Vilgalys R."/>
            <person name="Ruytinx J."/>
            <person name="Liao H.L."/>
            <person name="Branco S."/>
            <person name="Kuo A."/>
            <person name="LaButti K."/>
            <person name="Lipzen A."/>
            <person name="Andreopoulos W."/>
            <person name="Pangilinan J."/>
            <person name="Riley R."/>
            <person name="Hundley H."/>
            <person name="Na H."/>
            <person name="Barry K."/>
            <person name="Grigoriev I.V."/>
            <person name="Stajich J.E."/>
            <person name="Kennedy P.G."/>
        </authorList>
    </citation>
    <scope>NUCLEOTIDE SEQUENCE</scope>
    <source>
        <strain evidence="4">S12</strain>
    </source>
</reference>
<dbReference type="GeneID" id="64605621"/>
<dbReference type="Proteomes" id="UP000719766">
    <property type="component" value="Unassembled WGS sequence"/>
</dbReference>
<dbReference type="PROSITE" id="PS00678">
    <property type="entry name" value="WD_REPEATS_1"/>
    <property type="match status" value="1"/>
</dbReference>
<feature type="repeat" description="WD" evidence="3">
    <location>
        <begin position="116"/>
        <end position="157"/>
    </location>
</feature>
<evidence type="ECO:0000313" key="5">
    <source>
        <dbReference type="Proteomes" id="UP000719766"/>
    </source>
</evidence>
<proteinExistence type="predicted"/>
<keyword evidence="5" id="KW-1185">Reference proteome</keyword>
<dbReference type="Gene3D" id="2.130.10.10">
    <property type="entry name" value="YVTN repeat-like/Quinoprotein amine dehydrogenase"/>
    <property type="match status" value="2"/>
</dbReference>
<organism evidence="4 5">
    <name type="scientific">Suillus plorans</name>
    <dbReference type="NCBI Taxonomy" id="116603"/>
    <lineage>
        <taxon>Eukaryota</taxon>
        <taxon>Fungi</taxon>
        <taxon>Dikarya</taxon>
        <taxon>Basidiomycota</taxon>
        <taxon>Agaricomycotina</taxon>
        <taxon>Agaricomycetes</taxon>
        <taxon>Agaricomycetidae</taxon>
        <taxon>Boletales</taxon>
        <taxon>Suillineae</taxon>
        <taxon>Suillaceae</taxon>
        <taxon>Suillus</taxon>
    </lineage>
</organism>
<comment type="caution">
    <text evidence="4">The sequence shown here is derived from an EMBL/GenBank/DDBJ whole genome shotgun (WGS) entry which is preliminary data.</text>
</comment>
<dbReference type="AlphaFoldDB" id="A0A9P7DD36"/>
<dbReference type="OrthoDB" id="2624652at2759"/>
<feature type="repeat" description="WD" evidence="3">
    <location>
        <begin position="254"/>
        <end position="295"/>
    </location>
</feature>
<evidence type="ECO:0000256" key="3">
    <source>
        <dbReference type="PROSITE-ProRule" id="PRU00221"/>
    </source>
</evidence>
<dbReference type="PRINTS" id="PR00320">
    <property type="entry name" value="GPROTEINBRPT"/>
</dbReference>
<keyword evidence="2" id="KW-0677">Repeat</keyword>
<evidence type="ECO:0000256" key="1">
    <source>
        <dbReference type="ARBA" id="ARBA00022574"/>
    </source>
</evidence>